<keyword evidence="4 6" id="KW-1133">Transmembrane helix</keyword>
<evidence type="ECO:0000313" key="8">
    <source>
        <dbReference type="Proteomes" id="UP000217785"/>
    </source>
</evidence>
<evidence type="ECO:0000256" key="3">
    <source>
        <dbReference type="ARBA" id="ARBA00022692"/>
    </source>
</evidence>
<evidence type="ECO:0000256" key="4">
    <source>
        <dbReference type="ARBA" id="ARBA00022989"/>
    </source>
</evidence>
<evidence type="ECO:0000313" key="7">
    <source>
        <dbReference type="EMBL" id="GAX90536.1"/>
    </source>
</evidence>
<evidence type="ECO:0000256" key="6">
    <source>
        <dbReference type="SAM" id="Phobius"/>
    </source>
</evidence>
<evidence type="ECO:0000256" key="2">
    <source>
        <dbReference type="ARBA" id="ARBA00022475"/>
    </source>
</evidence>
<dbReference type="InterPro" id="IPR022781">
    <property type="entry name" value="Flagellar_biosynth_FliO"/>
</dbReference>
<reference evidence="8" key="1">
    <citation type="submission" date="2017-07" db="EMBL/GenBank/DDBJ databases">
        <title>Draft genome sequence of Effusibacillus lacus strain skLN1.</title>
        <authorList>
            <person name="Watanabe M."/>
            <person name="Kojima H."/>
            <person name="Fukui M."/>
        </authorList>
    </citation>
    <scope>NUCLEOTIDE SEQUENCE [LARGE SCALE GENOMIC DNA]</scope>
    <source>
        <strain evidence="8">skLN1</strain>
    </source>
</reference>
<keyword evidence="3 6" id="KW-0812">Transmembrane</keyword>
<sequence length="185" mass="20657">MTFLALGESVEDLIKRGGQGSGTQSPPISGAGSGWSLFFGILEMIVILAVIAGVIYLLIRFLALKTHSTRMHPLMQTIVVHPLSTNRSIQLIALEDRVYVVGVGEDITLIDVIVDEELIGRIKDKSPAFTSPELSGWLSKWLPVQRKPEVEEDIQASPFYETLQSKLQQVKEQRKKIQEWDSDNQ</sequence>
<dbReference type="GO" id="GO:0016020">
    <property type="term" value="C:membrane"/>
    <property type="evidence" value="ECO:0007669"/>
    <property type="project" value="InterPro"/>
</dbReference>
<organism evidence="7 8">
    <name type="scientific">Effusibacillus lacus</name>
    <dbReference type="NCBI Taxonomy" id="1348429"/>
    <lineage>
        <taxon>Bacteria</taxon>
        <taxon>Bacillati</taxon>
        <taxon>Bacillota</taxon>
        <taxon>Bacilli</taxon>
        <taxon>Bacillales</taxon>
        <taxon>Alicyclobacillaceae</taxon>
        <taxon>Effusibacillus</taxon>
    </lineage>
</organism>
<name>A0A292YMX4_9BACL</name>
<keyword evidence="2" id="KW-1003">Cell membrane</keyword>
<dbReference type="AlphaFoldDB" id="A0A292YMX4"/>
<evidence type="ECO:0000256" key="1">
    <source>
        <dbReference type="ARBA" id="ARBA00004236"/>
    </source>
</evidence>
<dbReference type="OrthoDB" id="2376965at2"/>
<comment type="subcellular location">
    <subcellularLocation>
        <location evidence="1">Cell membrane</location>
    </subcellularLocation>
</comment>
<protein>
    <recommendedName>
        <fullName evidence="9">Flagellar protein</fullName>
    </recommendedName>
</protein>
<comment type="caution">
    <text evidence="7">The sequence shown here is derived from an EMBL/GenBank/DDBJ whole genome shotgun (WGS) entry which is preliminary data.</text>
</comment>
<dbReference type="Pfam" id="PF04347">
    <property type="entry name" value="FliO"/>
    <property type="match status" value="1"/>
</dbReference>
<feature type="transmembrane region" description="Helical" evidence="6">
    <location>
        <begin position="35"/>
        <end position="63"/>
    </location>
</feature>
<proteinExistence type="predicted"/>
<dbReference type="Proteomes" id="UP000217785">
    <property type="component" value="Unassembled WGS sequence"/>
</dbReference>
<keyword evidence="5 6" id="KW-0472">Membrane</keyword>
<accession>A0A292YMX4</accession>
<evidence type="ECO:0000256" key="5">
    <source>
        <dbReference type="ARBA" id="ARBA00023136"/>
    </source>
</evidence>
<gene>
    <name evidence="7" type="ORF">EFBL_2163</name>
</gene>
<dbReference type="GO" id="GO:0044781">
    <property type="term" value="P:bacterial-type flagellum organization"/>
    <property type="evidence" value="ECO:0007669"/>
    <property type="project" value="InterPro"/>
</dbReference>
<dbReference type="RefSeq" id="WP_096182263.1">
    <property type="nucleotide sequence ID" value="NZ_BDUF01000059.1"/>
</dbReference>
<evidence type="ECO:0008006" key="9">
    <source>
        <dbReference type="Google" id="ProtNLM"/>
    </source>
</evidence>
<keyword evidence="8" id="KW-1185">Reference proteome</keyword>
<dbReference type="EMBL" id="BDUF01000059">
    <property type="protein sequence ID" value="GAX90536.1"/>
    <property type="molecule type" value="Genomic_DNA"/>
</dbReference>